<dbReference type="EMBL" id="QBIU01000001">
    <property type="protein sequence ID" value="MWV68744.1"/>
    <property type="molecule type" value="Genomic_DNA"/>
</dbReference>
<evidence type="ECO:0000313" key="3">
    <source>
        <dbReference type="EMBL" id="TLD91888.1"/>
    </source>
</evidence>
<dbReference type="EMBL" id="JRMP02000026">
    <property type="protein sequence ID" value="TLD91888.1"/>
    <property type="molecule type" value="Genomic_DNA"/>
</dbReference>
<dbReference type="Proteomes" id="UP000029714">
    <property type="component" value="Unassembled WGS sequence"/>
</dbReference>
<name>A0A347W105_9HELI</name>
<gene>
    <name evidence="2" type="ORF">DCO61_01545</name>
    <name evidence="3" type="ORF">LS64_011215</name>
</gene>
<keyword evidence="4" id="KW-1185">Reference proteome</keyword>
<comment type="caution">
    <text evidence="3">The sequence shown here is derived from an EMBL/GenBank/DDBJ whole genome shotgun (WGS) entry which is preliminary data.</text>
</comment>
<dbReference type="SUPFAM" id="SSF53474">
    <property type="entry name" value="alpha/beta-Hydrolases"/>
    <property type="match status" value="1"/>
</dbReference>
<proteinExistence type="predicted"/>
<reference evidence="3" key="3">
    <citation type="submission" date="2018-04" db="EMBL/GenBank/DDBJ databases">
        <authorList>
            <person name="Sheh A."/>
            <person name="Shen Z."/>
            <person name="Mannion A.J."/>
            <person name="Fox J.G."/>
        </authorList>
    </citation>
    <scope>NUCLEOTIDE SEQUENCE</scope>
    <source>
        <strain evidence="3">MIT 97-6194</strain>
    </source>
</reference>
<organism evidence="3 4">
    <name type="scientific">Helicobacter saguini</name>
    <dbReference type="NCBI Taxonomy" id="1548018"/>
    <lineage>
        <taxon>Bacteria</taxon>
        <taxon>Pseudomonadati</taxon>
        <taxon>Campylobacterota</taxon>
        <taxon>Epsilonproteobacteria</taxon>
        <taxon>Campylobacterales</taxon>
        <taxon>Helicobacteraceae</taxon>
        <taxon>Helicobacter</taxon>
    </lineage>
</organism>
<dbReference type="OrthoDB" id="5326915at2"/>
<dbReference type="Pfam" id="PF20591">
    <property type="entry name" value="DUF6792"/>
    <property type="match status" value="1"/>
</dbReference>
<sequence>MLHYTNKKYKFGDNEESDGLKLGDKLKDFKTNTTYARAIEARFQKDKIYKTTLGFIHSTLDNNPTNVSLKDSLSKDTIDFTNRYRLLHHQENTSSGFSATLFEDTQDSNQKIFAIRGTEAMSDFLNDVIYADMNLMFGKLATNQYLDMLRFYNECVEKYPNITKPKNLNVVGHSLGGCLAQLLALNYN</sequence>
<reference evidence="2 5" key="4">
    <citation type="submission" date="2019-12" db="EMBL/GenBank/DDBJ databases">
        <title>Multi-Generational Helicobacter saguini Isolates.</title>
        <authorList>
            <person name="Mannion A."/>
            <person name="Shen Z."/>
            <person name="Fox J.G."/>
        </authorList>
    </citation>
    <scope>NUCLEOTIDE SEQUENCE [LARGE SCALE GENOMIC DNA]</scope>
    <source>
        <strain evidence="2">16-048</strain>
        <strain evidence="5">16-048 (F4)</strain>
    </source>
</reference>
<accession>A0A347W105</accession>
<evidence type="ECO:0000259" key="1">
    <source>
        <dbReference type="Pfam" id="PF20591"/>
    </source>
</evidence>
<evidence type="ECO:0000313" key="2">
    <source>
        <dbReference type="EMBL" id="MWV68744.1"/>
    </source>
</evidence>
<evidence type="ECO:0000313" key="4">
    <source>
        <dbReference type="Proteomes" id="UP000029714"/>
    </source>
</evidence>
<dbReference type="AlphaFoldDB" id="A0A347W105"/>
<dbReference type="InterPro" id="IPR029058">
    <property type="entry name" value="AB_hydrolase_fold"/>
</dbReference>
<dbReference type="Proteomes" id="UP000477070">
    <property type="component" value="Unassembled WGS sequence"/>
</dbReference>
<feature type="domain" description="DUF6792" evidence="1">
    <location>
        <begin position="88"/>
        <end position="187"/>
    </location>
</feature>
<protein>
    <recommendedName>
        <fullName evidence="1">DUF6792 domain-containing protein</fullName>
    </recommendedName>
</protein>
<reference evidence="3 4" key="1">
    <citation type="journal article" date="2014" name="Genome Announc.">
        <title>Draft genome sequences of eight enterohepatic helicobacter species isolated from both laboratory and wild rodents.</title>
        <authorList>
            <person name="Sheh A."/>
            <person name="Shen Z."/>
            <person name="Fox J.G."/>
        </authorList>
    </citation>
    <scope>NUCLEOTIDE SEQUENCE [LARGE SCALE GENOMIC DNA]</scope>
    <source>
        <strain evidence="3 4">MIT 97-6194</strain>
    </source>
</reference>
<reference evidence="3 4" key="2">
    <citation type="journal article" date="2016" name="Infect. Immun.">
        <title>Helicobacter saguini, a Novel Helicobacter Isolated from Cotton-Top Tamarins with Ulcerative Colitis, Has Proinflammatory Properties and Induces Typhlocolitis and Dysplasia in Gnotobiotic IL-10-/- Mice.</title>
        <authorList>
            <person name="Shen Z."/>
            <person name="Mannion A."/>
            <person name="Whary M.T."/>
            <person name="Muthupalani S."/>
            <person name="Sheh A."/>
            <person name="Feng Y."/>
            <person name="Gong G."/>
            <person name="Vandamme P."/>
            <person name="Holcombe H.R."/>
            <person name="Paster B.J."/>
            <person name="Fox J.G."/>
        </authorList>
    </citation>
    <scope>NUCLEOTIDE SEQUENCE [LARGE SCALE GENOMIC DNA]</scope>
    <source>
        <strain evidence="3 4">MIT 97-6194</strain>
    </source>
</reference>
<dbReference type="InterPro" id="IPR046742">
    <property type="entry name" value="DUF6792"/>
</dbReference>
<evidence type="ECO:0000313" key="5">
    <source>
        <dbReference type="Proteomes" id="UP000477070"/>
    </source>
</evidence>
<dbReference type="Gene3D" id="3.40.50.1820">
    <property type="entry name" value="alpha/beta hydrolase"/>
    <property type="match status" value="1"/>
</dbReference>